<evidence type="ECO:0000256" key="5">
    <source>
        <dbReference type="PROSITE-ProRule" id="PRU00283"/>
    </source>
</evidence>
<keyword evidence="9" id="KW-1185">Reference proteome</keyword>
<dbReference type="InterPro" id="IPR001752">
    <property type="entry name" value="Kinesin_motor_dom"/>
</dbReference>
<dbReference type="InterPro" id="IPR036961">
    <property type="entry name" value="Kinesin_motor_dom_sf"/>
</dbReference>
<feature type="domain" description="Kinesin motor" evidence="7">
    <location>
        <begin position="1"/>
        <end position="131"/>
    </location>
</feature>
<protein>
    <recommendedName>
        <fullName evidence="7">Kinesin motor domain-containing protein</fullName>
    </recommendedName>
</protein>
<dbReference type="GO" id="GO:0005856">
    <property type="term" value="C:cytoskeleton"/>
    <property type="evidence" value="ECO:0007669"/>
    <property type="project" value="UniProtKB-SubCell"/>
</dbReference>
<evidence type="ECO:0000256" key="2">
    <source>
        <dbReference type="ARBA" id="ARBA00022741"/>
    </source>
</evidence>
<dbReference type="AlphaFoldDB" id="A0A3S5CLP9"/>
<keyword evidence="4" id="KW-0206">Cytoskeleton</keyword>
<evidence type="ECO:0000256" key="4">
    <source>
        <dbReference type="ARBA" id="ARBA00023212"/>
    </source>
</evidence>
<dbReference type="GO" id="GO:0007018">
    <property type="term" value="P:microtubule-based movement"/>
    <property type="evidence" value="ECO:0007669"/>
    <property type="project" value="InterPro"/>
</dbReference>
<dbReference type="InterPro" id="IPR027640">
    <property type="entry name" value="Kinesin-like_fam"/>
</dbReference>
<feature type="region of interest" description="Disordered" evidence="6">
    <location>
        <begin position="1"/>
        <end position="35"/>
    </location>
</feature>
<dbReference type="GO" id="GO:0008017">
    <property type="term" value="F:microtubule binding"/>
    <property type="evidence" value="ECO:0007669"/>
    <property type="project" value="InterPro"/>
</dbReference>
<name>A0A3S5CLP9_9PLAT</name>
<keyword evidence="2" id="KW-0547">Nucleotide-binding</keyword>
<evidence type="ECO:0000313" key="8">
    <source>
        <dbReference type="EMBL" id="VEL18764.1"/>
    </source>
</evidence>
<dbReference type="OrthoDB" id="8862460at2759"/>
<dbReference type="SUPFAM" id="SSF52540">
    <property type="entry name" value="P-loop containing nucleoside triphosphate hydrolases"/>
    <property type="match status" value="1"/>
</dbReference>
<proteinExistence type="inferred from homology"/>
<keyword evidence="4" id="KW-0963">Cytoplasm</keyword>
<dbReference type="Pfam" id="PF00225">
    <property type="entry name" value="Kinesin"/>
    <property type="match status" value="1"/>
</dbReference>
<dbReference type="GO" id="GO:0003777">
    <property type="term" value="F:microtubule motor activity"/>
    <property type="evidence" value="ECO:0007669"/>
    <property type="project" value="InterPro"/>
</dbReference>
<sequence>MGSGRQSRDTISTHTTGSTAGAISPDPAVATAPTSSANACLTPDCVSVGASSECLGSSSKANRSNNALSFSSLATVLLALVNGQRHIPHRDSRLAQLLRGVMGSLKCRTCFVIHVSPSPTHYNESLQVASP</sequence>
<comment type="subcellular location">
    <subcellularLocation>
        <location evidence="1">Cytoplasm</location>
        <location evidence="1">Cytoskeleton</location>
    </subcellularLocation>
</comment>
<dbReference type="GO" id="GO:0005524">
    <property type="term" value="F:ATP binding"/>
    <property type="evidence" value="ECO:0007669"/>
    <property type="project" value="UniProtKB-KW"/>
</dbReference>
<dbReference type="PANTHER" id="PTHR21608:SF7">
    <property type="entry name" value="KINESIN-LIKE PROTEIN CG14535"/>
    <property type="match status" value="1"/>
</dbReference>
<comment type="caution">
    <text evidence="5">Lacks conserved residue(s) required for the propagation of feature annotation.</text>
</comment>
<keyword evidence="3" id="KW-0067">ATP-binding</keyword>
<dbReference type="EMBL" id="CAAALY010038519">
    <property type="protein sequence ID" value="VEL18764.1"/>
    <property type="molecule type" value="Genomic_DNA"/>
</dbReference>
<comment type="similarity">
    <text evidence="5">Belongs to the TRAFAC class myosin-kinesin ATPase superfamily. Kinesin family.</text>
</comment>
<dbReference type="PROSITE" id="PS50067">
    <property type="entry name" value="KINESIN_MOTOR_2"/>
    <property type="match status" value="1"/>
</dbReference>
<dbReference type="InterPro" id="IPR027417">
    <property type="entry name" value="P-loop_NTPase"/>
</dbReference>
<comment type="caution">
    <text evidence="8">The sequence shown here is derived from an EMBL/GenBank/DDBJ whole genome shotgun (WGS) entry which is preliminary data.</text>
</comment>
<gene>
    <name evidence="8" type="ORF">PXEA_LOCUS12204</name>
</gene>
<evidence type="ECO:0000256" key="1">
    <source>
        <dbReference type="ARBA" id="ARBA00004245"/>
    </source>
</evidence>
<evidence type="ECO:0000313" key="9">
    <source>
        <dbReference type="Proteomes" id="UP000784294"/>
    </source>
</evidence>
<reference evidence="8" key="1">
    <citation type="submission" date="2018-11" db="EMBL/GenBank/DDBJ databases">
        <authorList>
            <consortium name="Pathogen Informatics"/>
        </authorList>
    </citation>
    <scope>NUCLEOTIDE SEQUENCE</scope>
</reference>
<organism evidence="8 9">
    <name type="scientific">Protopolystoma xenopodis</name>
    <dbReference type="NCBI Taxonomy" id="117903"/>
    <lineage>
        <taxon>Eukaryota</taxon>
        <taxon>Metazoa</taxon>
        <taxon>Spiralia</taxon>
        <taxon>Lophotrochozoa</taxon>
        <taxon>Platyhelminthes</taxon>
        <taxon>Monogenea</taxon>
        <taxon>Polyopisthocotylea</taxon>
        <taxon>Polystomatidea</taxon>
        <taxon>Polystomatidae</taxon>
        <taxon>Protopolystoma</taxon>
    </lineage>
</organism>
<evidence type="ECO:0000256" key="3">
    <source>
        <dbReference type="ARBA" id="ARBA00022840"/>
    </source>
</evidence>
<evidence type="ECO:0000259" key="7">
    <source>
        <dbReference type="PROSITE" id="PS50067"/>
    </source>
</evidence>
<feature type="compositionally biased region" description="Polar residues" evidence="6">
    <location>
        <begin position="9"/>
        <end position="21"/>
    </location>
</feature>
<dbReference type="Proteomes" id="UP000784294">
    <property type="component" value="Unassembled WGS sequence"/>
</dbReference>
<dbReference type="PANTHER" id="PTHR21608">
    <property type="entry name" value="KINESIN-LIKE PROTEIN CG14535"/>
    <property type="match status" value="1"/>
</dbReference>
<dbReference type="Gene3D" id="3.40.850.10">
    <property type="entry name" value="Kinesin motor domain"/>
    <property type="match status" value="1"/>
</dbReference>
<accession>A0A3S5CLP9</accession>
<evidence type="ECO:0000256" key="6">
    <source>
        <dbReference type="SAM" id="MobiDB-lite"/>
    </source>
</evidence>